<name>A0ABQ0MN57_9BACT</name>
<evidence type="ECO:0000313" key="2">
    <source>
        <dbReference type="Proteomes" id="UP000194153"/>
    </source>
</evidence>
<sequence length="125" mass="14358">MVPVLAQGELSNVHQSTTTPPEARYEIIQSQLAARWTFRLDRYNGEVMQLLLNKEKENVWEKVMVVDLPRIKAPIRPRFQIFTSGLAARHTFLLDTVTGKTWTLIFDSVPTREGEAEAPVFKPFM</sequence>
<reference evidence="2" key="1">
    <citation type="submission" date="2017-05" db="EMBL/GenBank/DDBJ databases">
        <title>Draft genome sequence of Geobacter pelophilus, a iron(III)-reducing bacteria.</title>
        <authorList>
            <person name="Aoyagi T."/>
            <person name="Koike H."/>
            <person name="Morita T."/>
            <person name="Sato Y."/>
            <person name="Habe H."/>
            <person name="Hori T."/>
        </authorList>
    </citation>
    <scope>NUCLEOTIDE SEQUENCE [LARGE SCALE GENOMIC DNA]</scope>
    <source>
        <strain evidence="2">Drf2</strain>
    </source>
</reference>
<keyword evidence="2" id="KW-1185">Reference proteome</keyword>
<accession>A0ABQ0MN57</accession>
<dbReference type="EMBL" id="BDQG01000001">
    <property type="protein sequence ID" value="GAW68247.1"/>
    <property type="molecule type" value="Genomic_DNA"/>
</dbReference>
<evidence type="ECO:0000313" key="1">
    <source>
        <dbReference type="EMBL" id="GAW68247.1"/>
    </source>
</evidence>
<protein>
    <submittedName>
        <fullName evidence="1">Uncharacterized protein</fullName>
    </submittedName>
</protein>
<comment type="caution">
    <text evidence="1">The sequence shown here is derived from an EMBL/GenBank/DDBJ whole genome shotgun (WGS) entry which is preliminary data.</text>
</comment>
<proteinExistence type="predicted"/>
<dbReference type="Proteomes" id="UP000194153">
    <property type="component" value="Unassembled WGS sequence"/>
</dbReference>
<organism evidence="1 2">
    <name type="scientific">Geoanaerobacter pelophilus</name>
    <dbReference type="NCBI Taxonomy" id="60036"/>
    <lineage>
        <taxon>Bacteria</taxon>
        <taxon>Pseudomonadati</taxon>
        <taxon>Thermodesulfobacteriota</taxon>
        <taxon>Desulfuromonadia</taxon>
        <taxon>Geobacterales</taxon>
        <taxon>Geobacteraceae</taxon>
        <taxon>Geoanaerobacter</taxon>
    </lineage>
</organism>
<gene>
    <name evidence="1" type="ORF">GPEL0_01f4497</name>
</gene>